<dbReference type="eggNOG" id="COG2303">
    <property type="taxonomic scope" value="Bacteria"/>
</dbReference>
<dbReference type="SUPFAM" id="SSF54373">
    <property type="entry name" value="FAD-linked reductases, C-terminal domain"/>
    <property type="match status" value="1"/>
</dbReference>
<comment type="similarity">
    <text evidence="1">Belongs to the GMC oxidoreductase family.</text>
</comment>
<dbReference type="InterPro" id="IPR012132">
    <property type="entry name" value="GMC_OxRdtase"/>
</dbReference>
<dbReference type="OrthoDB" id="9785276at2"/>
<protein>
    <submittedName>
        <fullName evidence="4">Glucose-methanol-choline oxidoreductase</fullName>
    </submittedName>
</protein>
<dbReference type="KEGG" id="rxy:Rxyl_0758"/>
<dbReference type="RefSeq" id="WP_011563744.1">
    <property type="nucleotide sequence ID" value="NC_008148.1"/>
</dbReference>
<dbReference type="PANTHER" id="PTHR11552">
    <property type="entry name" value="GLUCOSE-METHANOL-CHOLINE GMC OXIDOREDUCTASE"/>
    <property type="match status" value="1"/>
</dbReference>
<dbReference type="Pfam" id="PF05199">
    <property type="entry name" value="GMC_oxred_C"/>
    <property type="match status" value="1"/>
</dbReference>
<dbReference type="InterPro" id="IPR000172">
    <property type="entry name" value="GMC_OxRdtase_N"/>
</dbReference>
<feature type="binding site" evidence="2">
    <location>
        <position position="98"/>
    </location>
    <ligand>
        <name>FAD</name>
        <dbReference type="ChEBI" id="CHEBI:57692"/>
    </ligand>
</feature>
<dbReference type="InterPro" id="IPR007867">
    <property type="entry name" value="GMC_OxRtase_C"/>
</dbReference>
<dbReference type="PROSITE" id="PS00624">
    <property type="entry name" value="GMC_OXRED_2"/>
    <property type="match status" value="1"/>
</dbReference>
<dbReference type="Pfam" id="PF00732">
    <property type="entry name" value="GMC_oxred_N"/>
    <property type="match status" value="1"/>
</dbReference>
<feature type="domain" description="Glucose-methanol-choline oxidoreductase N-terminal" evidence="3">
    <location>
        <begin position="252"/>
        <end position="266"/>
    </location>
</feature>
<dbReference type="InterPro" id="IPR036188">
    <property type="entry name" value="FAD/NAD-bd_sf"/>
</dbReference>
<dbReference type="GO" id="GO:0016614">
    <property type="term" value="F:oxidoreductase activity, acting on CH-OH group of donors"/>
    <property type="evidence" value="ECO:0007669"/>
    <property type="project" value="InterPro"/>
</dbReference>
<reference evidence="4 5" key="1">
    <citation type="submission" date="2006-06" db="EMBL/GenBank/DDBJ databases">
        <title>Complete sequence of Rubrobacter xylanophilus DSM 9941.</title>
        <authorList>
            <consortium name="US DOE Joint Genome Institute"/>
            <person name="Copeland A."/>
            <person name="Lucas S."/>
            <person name="Lapidus A."/>
            <person name="Barry K."/>
            <person name="Detter J.C."/>
            <person name="Glavina del Rio T."/>
            <person name="Hammon N."/>
            <person name="Israni S."/>
            <person name="Dalin E."/>
            <person name="Tice H."/>
            <person name="Pitluck S."/>
            <person name="Munk A.C."/>
            <person name="Brettin T."/>
            <person name="Bruce D."/>
            <person name="Han C."/>
            <person name="Tapia R."/>
            <person name="Gilna P."/>
            <person name="Schmutz J."/>
            <person name="Larimer F."/>
            <person name="Land M."/>
            <person name="Hauser L."/>
            <person name="Kyrpides N."/>
            <person name="Lykidis A."/>
            <person name="da Costa M.S."/>
            <person name="Rainey F.A."/>
            <person name="Empadinhas N."/>
            <person name="Jolivet E."/>
            <person name="Battista J.R."/>
            <person name="Richardson P."/>
        </authorList>
    </citation>
    <scope>NUCLEOTIDE SEQUENCE [LARGE SCALE GENOMIC DNA]</scope>
    <source>
        <strain evidence="5">DSM 9941 / NBRC 16129 / PRD-1</strain>
    </source>
</reference>
<comment type="cofactor">
    <cofactor evidence="2">
        <name>FAD</name>
        <dbReference type="ChEBI" id="CHEBI:57692"/>
    </cofactor>
</comment>
<gene>
    <name evidence="4" type="ordered locus">Rxyl_0758</name>
</gene>
<evidence type="ECO:0000313" key="4">
    <source>
        <dbReference type="EMBL" id="ABG03726.1"/>
    </source>
</evidence>
<dbReference type="Proteomes" id="UP000006637">
    <property type="component" value="Chromosome"/>
</dbReference>
<dbReference type="HOGENOM" id="CLU_002865_7_1_11"/>
<evidence type="ECO:0000256" key="2">
    <source>
        <dbReference type="PIRSR" id="PIRSR000137-2"/>
    </source>
</evidence>
<dbReference type="AlphaFoldDB" id="Q1AY02"/>
<organism evidence="4 5">
    <name type="scientific">Rubrobacter xylanophilus (strain DSM 9941 / JCM 11954 / NBRC 16129 / PRD-1)</name>
    <dbReference type="NCBI Taxonomy" id="266117"/>
    <lineage>
        <taxon>Bacteria</taxon>
        <taxon>Bacillati</taxon>
        <taxon>Actinomycetota</taxon>
        <taxon>Rubrobacteria</taxon>
        <taxon>Rubrobacterales</taxon>
        <taxon>Rubrobacteraceae</taxon>
        <taxon>Rubrobacter</taxon>
    </lineage>
</organism>
<keyword evidence="2" id="KW-0274">FAD</keyword>
<name>Q1AY02_RUBXD</name>
<evidence type="ECO:0000259" key="3">
    <source>
        <dbReference type="PROSITE" id="PS00624"/>
    </source>
</evidence>
<feature type="binding site" evidence="2">
    <location>
        <position position="220"/>
    </location>
    <ligand>
        <name>FAD</name>
        <dbReference type="ChEBI" id="CHEBI:57692"/>
    </ligand>
</feature>
<dbReference type="PhylomeDB" id="Q1AY02"/>
<keyword evidence="5" id="KW-1185">Reference proteome</keyword>
<keyword evidence="2" id="KW-0285">Flavoprotein</keyword>
<dbReference type="STRING" id="266117.Rxyl_0758"/>
<dbReference type="GO" id="GO:0050660">
    <property type="term" value="F:flavin adenine dinucleotide binding"/>
    <property type="evidence" value="ECO:0007669"/>
    <property type="project" value="InterPro"/>
</dbReference>
<dbReference type="EMBL" id="CP000386">
    <property type="protein sequence ID" value="ABG03726.1"/>
    <property type="molecule type" value="Genomic_DNA"/>
</dbReference>
<dbReference type="PIRSF" id="PIRSF000137">
    <property type="entry name" value="Alcohol_oxidase"/>
    <property type="match status" value="1"/>
</dbReference>
<dbReference type="Gene3D" id="3.30.410.40">
    <property type="match status" value="1"/>
</dbReference>
<dbReference type="Gene3D" id="3.50.50.60">
    <property type="entry name" value="FAD/NAD(P)-binding domain"/>
    <property type="match status" value="1"/>
</dbReference>
<evidence type="ECO:0000256" key="1">
    <source>
        <dbReference type="ARBA" id="ARBA00010790"/>
    </source>
</evidence>
<proteinExistence type="inferred from homology"/>
<evidence type="ECO:0000313" key="5">
    <source>
        <dbReference type="Proteomes" id="UP000006637"/>
    </source>
</evidence>
<accession>Q1AY02</accession>
<dbReference type="PANTHER" id="PTHR11552:SF152">
    <property type="entry name" value="OXIDASE (CODA), PUTATIVE (AFU_ORTHOLOGUE AFUA_8G04090)-RELATED"/>
    <property type="match status" value="1"/>
</dbReference>
<dbReference type="SUPFAM" id="SSF51905">
    <property type="entry name" value="FAD/NAD(P)-binding domain"/>
    <property type="match status" value="1"/>
</dbReference>
<sequence length="523" mass="57060">MRNKGSLRTEEPILDGKLSCDYLVLGGGTAGAVVAARLAEETEAEVVLVEAGPSDEGDWRVLELWNWPNLLGTDFDYDYTIEPQERGNSLIRHSRGKVLGGCSSHNSAIAFRAPDYDLEVWERSGAAGWGPEGTRPYYDRVFDRVHVETIPPDNTCTAAFVEAAVQAGYPLIRFNEEELREGVGWLQINARAGIRQSSSVAYLHPLGRLPNLTVLTETRVLRVLLDGGGEAVGAETSRGTIRARGEVILCCGAFDSPKLLMLSGIGPEEHLREAGVPCRVDLPGVGEHLLDHPEGVVIWEASRPIPPISRQGWEAALFARVDPASEVPDLMFHFGTSAFDINTSQLGYPSAEHAFSLTPNVMRARSEGFVRLRSSDPAAPPVIDFRYFTDPDGYDDWIMTEGVKLARRIAEQPALRPWVRRELAPGPNVRDDGQVSEYARRSANTVYHPAGTCRMGAPDDPAAVVDPQLRVRGVGRLRVADASVFPTMIGTNPCITCMMIGEKCADLVLGADAGTLQPRELAR</sequence>